<keyword evidence="9" id="KW-1185">Reference proteome</keyword>
<protein>
    <submittedName>
        <fullName evidence="10">SAFB-like transcription modulator</fullName>
    </submittedName>
</protein>
<dbReference type="Proteomes" id="UP000274429">
    <property type="component" value="Unassembled WGS sequence"/>
</dbReference>
<dbReference type="GO" id="GO:0043565">
    <property type="term" value="F:sequence-specific DNA binding"/>
    <property type="evidence" value="ECO:0007669"/>
    <property type="project" value="TreeGrafter"/>
</dbReference>
<dbReference type="Pfam" id="PF02037">
    <property type="entry name" value="SAP"/>
    <property type="match status" value="1"/>
</dbReference>
<comment type="subcellular location">
    <subcellularLocation>
        <location evidence="1">Nucleus</location>
    </subcellularLocation>
</comment>
<evidence type="ECO:0000259" key="7">
    <source>
        <dbReference type="PROSITE" id="PS50800"/>
    </source>
</evidence>
<dbReference type="AlphaFoldDB" id="A0A0R3WNI9"/>
<feature type="region of interest" description="Disordered" evidence="5">
    <location>
        <begin position="406"/>
        <end position="432"/>
    </location>
</feature>
<proteinExistence type="predicted"/>
<organism evidence="10">
    <name type="scientific">Hydatigena taeniaeformis</name>
    <name type="common">Feline tapeworm</name>
    <name type="synonym">Taenia taeniaeformis</name>
    <dbReference type="NCBI Taxonomy" id="6205"/>
    <lineage>
        <taxon>Eukaryota</taxon>
        <taxon>Metazoa</taxon>
        <taxon>Spiralia</taxon>
        <taxon>Lophotrochozoa</taxon>
        <taxon>Platyhelminthes</taxon>
        <taxon>Cestoda</taxon>
        <taxon>Eucestoda</taxon>
        <taxon>Cyclophyllidea</taxon>
        <taxon>Taeniidae</taxon>
        <taxon>Hydatigera</taxon>
    </lineage>
</organism>
<dbReference type="InterPro" id="IPR035979">
    <property type="entry name" value="RBD_domain_sf"/>
</dbReference>
<evidence type="ECO:0000313" key="8">
    <source>
        <dbReference type="EMBL" id="VDM19607.1"/>
    </source>
</evidence>
<dbReference type="SMART" id="SM00513">
    <property type="entry name" value="SAP"/>
    <property type="match status" value="1"/>
</dbReference>
<feature type="compositionally biased region" description="Polar residues" evidence="5">
    <location>
        <begin position="690"/>
        <end position="724"/>
    </location>
</feature>
<dbReference type="InterPro" id="IPR012677">
    <property type="entry name" value="Nucleotide-bd_a/b_plait_sf"/>
</dbReference>
<dbReference type="GO" id="GO:0003723">
    <property type="term" value="F:RNA binding"/>
    <property type="evidence" value="ECO:0007669"/>
    <property type="project" value="UniProtKB-UniRule"/>
</dbReference>
<dbReference type="PROSITE" id="PS50102">
    <property type="entry name" value="RRM"/>
    <property type="match status" value="1"/>
</dbReference>
<dbReference type="STRING" id="6205.A0A0R3WNI9"/>
<reference evidence="8 9" key="2">
    <citation type="submission" date="2018-11" db="EMBL/GenBank/DDBJ databases">
        <authorList>
            <consortium name="Pathogen Informatics"/>
        </authorList>
    </citation>
    <scope>NUCLEOTIDE SEQUENCE [LARGE SCALE GENOMIC DNA]</scope>
</reference>
<feature type="compositionally biased region" description="Polar residues" evidence="5">
    <location>
        <begin position="193"/>
        <end position="204"/>
    </location>
</feature>
<dbReference type="PROSITE" id="PS50800">
    <property type="entry name" value="SAP"/>
    <property type="match status" value="1"/>
</dbReference>
<evidence type="ECO:0000259" key="6">
    <source>
        <dbReference type="PROSITE" id="PS50102"/>
    </source>
</evidence>
<reference evidence="10" key="1">
    <citation type="submission" date="2017-02" db="UniProtKB">
        <authorList>
            <consortium name="WormBaseParasite"/>
        </authorList>
    </citation>
    <scope>IDENTIFICATION</scope>
</reference>
<keyword evidence="2 4" id="KW-0694">RNA-binding</keyword>
<evidence type="ECO:0000313" key="9">
    <source>
        <dbReference type="Proteomes" id="UP000274429"/>
    </source>
</evidence>
<dbReference type="WBParaSite" id="TTAC_0000232701-mRNA-1">
    <property type="protein sequence ID" value="TTAC_0000232701-mRNA-1"/>
    <property type="gene ID" value="TTAC_0000232701"/>
</dbReference>
<feature type="region of interest" description="Disordered" evidence="5">
    <location>
        <begin position="159"/>
        <end position="204"/>
    </location>
</feature>
<dbReference type="CDD" id="cd12417">
    <property type="entry name" value="RRM_SAFB_like"/>
    <property type="match status" value="1"/>
</dbReference>
<feature type="compositionally biased region" description="Basic and acidic residues" evidence="5">
    <location>
        <begin position="450"/>
        <end position="470"/>
    </location>
</feature>
<dbReference type="PANTHER" id="PTHR15683">
    <property type="entry name" value="SCAFFOLD ATTACHMENT FACTOR B-RELATED"/>
    <property type="match status" value="1"/>
</dbReference>
<feature type="region of interest" description="Disordered" evidence="5">
    <location>
        <begin position="757"/>
        <end position="791"/>
    </location>
</feature>
<dbReference type="OrthoDB" id="79455at2759"/>
<dbReference type="SUPFAM" id="SSF54928">
    <property type="entry name" value="RNA-binding domain, RBD"/>
    <property type="match status" value="1"/>
</dbReference>
<dbReference type="GO" id="GO:0005634">
    <property type="term" value="C:nucleus"/>
    <property type="evidence" value="ECO:0007669"/>
    <property type="project" value="UniProtKB-SubCell"/>
</dbReference>
<feature type="compositionally biased region" description="Polar residues" evidence="5">
    <location>
        <begin position="166"/>
        <end position="185"/>
    </location>
</feature>
<evidence type="ECO:0000256" key="1">
    <source>
        <dbReference type="ARBA" id="ARBA00004123"/>
    </source>
</evidence>
<dbReference type="SMART" id="SM00360">
    <property type="entry name" value="RRM"/>
    <property type="match status" value="1"/>
</dbReference>
<sequence>MSRRFLCDLKVTELRNELEKRGVDKSGIKPVLMERLREVSSHNLVYFQIILKEGYDPTTFIFKKSNTSGMGQPDDAPAVKVEVSDGEAVVVELDNLGRPESHLTSVSEGSIGAADASEIEDKPKEDTNEQSEDATTFVVRVGETEDDLDYDIKDALASAEDHKVESSTSPTAKNMDSEASTTSKQIYPEKQLGKSQSTKASTTPEQAYLRVSNLKMPTKAVDLKQFFSPHGRVISAKILASTRAPGGCVGFLKMASVDDAAVCIKKLDGTEFNGKIIKIEATDKVPSSVSKSPKSEPLSGLDKNKSVGTPTSSKSRRLREDVGMYALCGSRAIVSSRPIESTGGVGSVSPNEHLHRRNARNILGRYRKSALINSHLTRTLRRAQNFMHPVGGSAAVSTRSFRFRQSRHRVSDEAEAPGINPKRSRFKIPYPRDHNYESLPTFTQYESSRIRCDERSGREASRDHRYRGTRESYPVRTSRDDSYSAYPTDAYYRRGSRFVSPQDEMPSRHYVKPVVYRHPSPDRFDASLSYVGDGGGGSLYRHRVRYNRYVISSDGNDSTRPRSFDVNYRQQSQARGNQCRSYQNRGRIKKDDHLLRPSRHSNERESNWQVEFTPNCFCVGERKLSRSPVMKAPDPSTSHRHHSRDRSRSPPTRSSGVNRSRSPMPLPPPVRYTRRASPPSLPSHKRRLSYETSSTNVYSRHSNGGGSHQSYSQASGPSRNSQKVSHVIDYGHRSSTTKSIPSWQSSSRSHNLEAVTFSNDSVGGSSRGSGNLYPSIQWRSSGYGSRQQTRY</sequence>
<dbReference type="InterPro" id="IPR003034">
    <property type="entry name" value="SAP_dom"/>
</dbReference>
<accession>A0A0R3WNI9</accession>
<evidence type="ECO:0000256" key="4">
    <source>
        <dbReference type="PROSITE-ProRule" id="PRU00176"/>
    </source>
</evidence>
<gene>
    <name evidence="8" type="ORF">TTAC_LOCUS2314</name>
</gene>
<keyword evidence="3" id="KW-0539">Nucleus</keyword>
<dbReference type="Gene3D" id="3.30.70.330">
    <property type="match status" value="1"/>
</dbReference>
<evidence type="ECO:0000256" key="3">
    <source>
        <dbReference type="ARBA" id="ARBA00023242"/>
    </source>
</evidence>
<dbReference type="InterPro" id="IPR036361">
    <property type="entry name" value="SAP_dom_sf"/>
</dbReference>
<feature type="compositionally biased region" description="Polar residues" evidence="5">
    <location>
        <begin position="568"/>
        <end position="584"/>
    </location>
</feature>
<dbReference type="GO" id="GO:0050684">
    <property type="term" value="P:regulation of mRNA processing"/>
    <property type="evidence" value="ECO:0007669"/>
    <property type="project" value="TreeGrafter"/>
</dbReference>
<evidence type="ECO:0000313" key="10">
    <source>
        <dbReference type="WBParaSite" id="TTAC_0000232701-mRNA-1"/>
    </source>
</evidence>
<dbReference type="InterPro" id="IPR000504">
    <property type="entry name" value="RRM_dom"/>
</dbReference>
<feature type="region of interest" description="Disordered" evidence="5">
    <location>
        <begin position="100"/>
        <end position="138"/>
    </location>
</feature>
<dbReference type="Pfam" id="PF00076">
    <property type="entry name" value="RRM_1"/>
    <property type="match status" value="1"/>
</dbReference>
<name>A0A0R3WNI9_HYDTA</name>
<feature type="region of interest" description="Disordered" evidence="5">
    <location>
        <begin position="284"/>
        <end position="316"/>
    </location>
</feature>
<dbReference type="Gene3D" id="1.10.720.30">
    <property type="entry name" value="SAP domain"/>
    <property type="match status" value="1"/>
</dbReference>
<dbReference type="GO" id="GO:0006357">
    <property type="term" value="P:regulation of transcription by RNA polymerase II"/>
    <property type="evidence" value="ECO:0007669"/>
    <property type="project" value="TreeGrafter"/>
</dbReference>
<feature type="compositionally biased region" description="Basic and acidic residues" evidence="5">
    <location>
        <begin position="589"/>
        <end position="606"/>
    </location>
</feature>
<dbReference type="PANTHER" id="PTHR15683:SF8">
    <property type="entry name" value="SCAFFOLD ATTACHMENT FACTOR B, ISOFORM B"/>
    <property type="match status" value="1"/>
</dbReference>
<feature type="region of interest" description="Disordered" evidence="5">
    <location>
        <begin position="567"/>
        <end position="606"/>
    </location>
</feature>
<dbReference type="InterPro" id="IPR051738">
    <property type="entry name" value="SAF_Modulators"/>
</dbReference>
<feature type="region of interest" description="Disordered" evidence="5">
    <location>
        <begin position="625"/>
        <end position="725"/>
    </location>
</feature>
<feature type="domain" description="SAP" evidence="7">
    <location>
        <begin position="6"/>
        <end position="40"/>
    </location>
</feature>
<feature type="domain" description="RRM" evidence="6">
    <location>
        <begin position="207"/>
        <end position="284"/>
    </location>
</feature>
<feature type="region of interest" description="Disordered" evidence="5">
    <location>
        <begin position="450"/>
        <end position="487"/>
    </location>
</feature>
<dbReference type="SUPFAM" id="SSF68906">
    <property type="entry name" value="SAP domain"/>
    <property type="match status" value="1"/>
</dbReference>
<dbReference type="EMBL" id="UYWX01000953">
    <property type="protein sequence ID" value="VDM19607.1"/>
    <property type="molecule type" value="Genomic_DNA"/>
</dbReference>
<evidence type="ECO:0000256" key="2">
    <source>
        <dbReference type="ARBA" id="ARBA00022884"/>
    </source>
</evidence>
<evidence type="ECO:0000256" key="5">
    <source>
        <dbReference type="SAM" id="MobiDB-lite"/>
    </source>
</evidence>